<dbReference type="EC" id="6.1.1.19" evidence="2"/>
<dbReference type="InterPro" id="IPR035684">
    <property type="entry name" value="ArgRS_core"/>
</dbReference>
<dbReference type="Pfam" id="PF05746">
    <property type="entry name" value="DALR_1"/>
    <property type="match status" value="1"/>
</dbReference>
<evidence type="ECO:0000256" key="7">
    <source>
        <dbReference type="ARBA" id="ARBA00023146"/>
    </source>
</evidence>
<dbReference type="InterPro" id="IPR008909">
    <property type="entry name" value="DALR_anticod-bd"/>
</dbReference>
<keyword evidence="4 10" id="KW-0547">Nucleotide-binding</keyword>
<dbReference type="GO" id="GO:0004814">
    <property type="term" value="F:arginine-tRNA ligase activity"/>
    <property type="evidence" value="ECO:0000318"/>
    <property type="project" value="GO_Central"/>
</dbReference>
<dbReference type="SUPFAM" id="SSF55190">
    <property type="entry name" value="Arginyl-tRNA synthetase (ArgRS), N-terminal 'additional' domain"/>
    <property type="match status" value="1"/>
</dbReference>
<dbReference type="SMART" id="SM01016">
    <property type="entry name" value="Arg_tRNA_synt_N"/>
    <property type="match status" value="1"/>
</dbReference>
<protein>
    <recommendedName>
        <fullName evidence="2">arginine--tRNA ligase</fullName>
        <ecNumber evidence="2">6.1.1.19</ecNumber>
    </recommendedName>
    <alternativeName>
        <fullName evidence="8">Arginyl-tRNA synthetase</fullName>
    </alternativeName>
</protein>
<dbReference type="Gene3D" id="3.40.50.620">
    <property type="entry name" value="HUPs"/>
    <property type="match status" value="1"/>
</dbReference>
<comment type="similarity">
    <text evidence="1 10">Belongs to the class-I aminoacyl-tRNA synthetase family.</text>
</comment>
<evidence type="ECO:0000256" key="4">
    <source>
        <dbReference type="ARBA" id="ARBA00022741"/>
    </source>
</evidence>
<name>Q7S3P2_NEUCR</name>
<dbReference type="GO" id="GO:0005524">
    <property type="term" value="F:ATP binding"/>
    <property type="evidence" value="ECO:0007669"/>
    <property type="project" value="UniProtKB-KW"/>
</dbReference>
<evidence type="ECO:0000256" key="6">
    <source>
        <dbReference type="ARBA" id="ARBA00022917"/>
    </source>
</evidence>
<accession>Q7S3P2</accession>
<dbReference type="InParanoid" id="Q7S3P2"/>
<dbReference type="PRINTS" id="PR01038">
    <property type="entry name" value="TRNASYNTHARG"/>
</dbReference>
<evidence type="ECO:0000313" key="14">
    <source>
        <dbReference type="Proteomes" id="UP000001805"/>
    </source>
</evidence>
<dbReference type="NCBIfam" id="TIGR00456">
    <property type="entry name" value="argS"/>
    <property type="match status" value="1"/>
</dbReference>
<evidence type="ECO:0000256" key="9">
    <source>
        <dbReference type="ARBA" id="ARBA00049339"/>
    </source>
</evidence>
<dbReference type="VEuPathDB" id="FungiDB:NCU08195"/>
<dbReference type="GeneID" id="3875448"/>
<dbReference type="InterPro" id="IPR009080">
    <property type="entry name" value="tRNAsynth_Ia_anticodon-bd"/>
</dbReference>
<keyword evidence="14" id="KW-1185">Reference proteome</keyword>
<dbReference type="InterPro" id="IPR014729">
    <property type="entry name" value="Rossmann-like_a/b/a_fold"/>
</dbReference>
<proteinExistence type="inferred from homology"/>
<keyword evidence="3 10" id="KW-0436">Ligase</keyword>
<dbReference type="PANTHER" id="PTHR11956">
    <property type="entry name" value="ARGINYL-TRNA SYNTHETASE"/>
    <property type="match status" value="1"/>
</dbReference>
<evidence type="ECO:0000256" key="3">
    <source>
        <dbReference type="ARBA" id="ARBA00022598"/>
    </source>
</evidence>
<dbReference type="Pfam" id="PF00750">
    <property type="entry name" value="tRNA-synt_1d"/>
    <property type="match status" value="1"/>
</dbReference>
<feature type="domain" description="DALR anticodon binding" evidence="11">
    <location>
        <begin position="617"/>
        <end position="734"/>
    </location>
</feature>
<dbReference type="PROSITE" id="PS00178">
    <property type="entry name" value="AA_TRNA_LIGASE_I"/>
    <property type="match status" value="1"/>
</dbReference>
<dbReference type="FunFam" id="3.30.1360.70:FF:000006">
    <property type="entry name" value="Arginyl-tRNA synthetase"/>
    <property type="match status" value="1"/>
</dbReference>
<dbReference type="CDD" id="cd00671">
    <property type="entry name" value="ArgRS_core"/>
    <property type="match status" value="1"/>
</dbReference>
<dbReference type="RefSeq" id="XP_959285.3">
    <property type="nucleotide sequence ID" value="XM_954192.3"/>
</dbReference>
<organism evidence="13 14">
    <name type="scientific">Neurospora crassa (strain ATCC 24698 / 74-OR23-1A / CBS 708.71 / DSM 1257 / FGSC 987)</name>
    <dbReference type="NCBI Taxonomy" id="367110"/>
    <lineage>
        <taxon>Eukaryota</taxon>
        <taxon>Fungi</taxon>
        <taxon>Dikarya</taxon>
        <taxon>Ascomycota</taxon>
        <taxon>Pezizomycotina</taxon>
        <taxon>Sordariomycetes</taxon>
        <taxon>Sordariomycetidae</taxon>
        <taxon>Sordariales</taxon>
        <taxon>Sordariaceae</taxon>
        <taxon>Neurospora</taxon>
    </lineage>
</organism>
<evidence type="ECO:0000259" key="12">
    <source>
        <dbReference type="SMART" id="SM01016"/>
    </source>
</evidence>
<dbReference type="KEGG" id="ncr:NCU08195"/>
<dbReference type="STRING" id="367110.Q7S3P2"/>
<dbReference type="PANTHER" id="PTHR11956:SF11">
    <property type="entry name" value="ARGININE--TRNA LIGASE, MITOCHONDRIAL-RELATED"/>
    <property type="match status" value="1"/>
</dbReference>
<dbReference type="HOGENOM" id="CLU_006406_6_2_1"/>
<keyword evidence="7 10" id="KW-0030">Aminoacyl-tRNA synthetase</keyword>
<dbReference type="InterPro" id="IPR001412">
    <property type="entry name" value="aa-tRNA-synth_I_CS"/>
</dbReference>
<dbReference type="EMBL" id="CM002238">
    <property type="protein sequence ID" value="EAA30049.3"/>
    <property type="molecule type" value="Genomic_DNA"/>
</dbReference>
<reference evidence="13 14" key="1">
    <citation type="journal article" date="2003" name="Nature">
        <title>The genome sequence of the filamentous fungus Neurospora crassa.</title>
        <authorList>
            <person name="Galagan J.E."/>
            <person name="Calvo S.E."/>
            <person name="Borkovich K.A."/>
            <person name="Selker E.U."/>
            <person name="Read N.D."/>
            <person name="Jaffe D."/>
            <person name="FitzHugh W."/>
            <person name="Ma L.J."/>
            <person name="Smirnov S."/>
            <person name="Purcell S."/>
            <person name="Rehman B."/>
            <person name="Elkins T."/>
            <person name="Engels R."/>
            <person name="Wang S."/>
            <person name="Nielsen C.B."/>
            <person name="Butler J."/>
            <person name="Endrizzi M."/>
            <person name="Qui D."/>
            <person name="Ianakiev P."/>
            <person name="Bell-Pedersen D."/>
            <person name="Nelson M.A."/>
            <person name="Werner-Washburne M."/>
            <person name="Selitrennikoff C.P."/>
            <person name="Kinsey J.A."/>
            <person name="Braun E.L."/>
            <person name="Zelter A."/>
            <person name="Schulte U."/>
            <person name="Kothe G.O."/>
            <person name="Jedd G."/>
            <person name="Mewes W."/>
            <person name="Staben C."/>
            <person name="Marcotte E."/>
            <person name="Greenberg D."/>
            <person name="Roy A."/>
            <person name="Foley K."/>
            <person name="Naylor J."/>
            <person name="Stange-Thomann N."/>
            <person name="Barrett R."/>
            <person name="Gnerre S."/>
            <person name="Kamal M."/>
            <person name="Kamvysselis M."/>
            <person name="Mauceli E."/>
            <person name="Bielke C."/>
            <person name="Rudd S."/>
            <person name="Frishman D."/>
            <person name="Krystofova S."/>
            <person name="Rasmussen C."/>
            <person name="Metzenberg R.L."/>
            <person name="Perkins D.D."/>
            <person name="Kroken S."/>
            <person name="Cogoni C."/>
            <person name="Macino G."/>
            <person name="Catcheside D."/>
            <person name="Li W."/>
            <person name="Pratt R.J."/>
            <person name="Osmani S.A."/>
            <person name="DeSouza C.P."/>
            <person name="Glass L."/>
            <person name="Orbach M.J."/>
            <person name="Berglund J.A."/>
            <person name="Voelker R."/>
            <person name="Yarden O."/>
            <person name="Plamann M."/>
            <person name="Seiler S."/>
            <person name="Dunlap J."/>
            <person name="Radford A."/>
            <person name="Aramayo R."/>
            <person name="Natvig D.O."/>
            <person name="Alex L.A."/>
            <person name="Mannhaupt G."/>
            <person name="Ebbole D.J."/>
            <person name="Freitag M."/>
            <person name="Paulsen I."/>
            <person name="Sachs M.S."/>
            <person name="Lander E.S."/>
            <person name="Nusbaum C."/>
            <person name="Birren B."/>
        </authorList>
    </citation>
    <scope>NUCLEOTIDE SEQUENCE [LARGE SCALE GENOMIC DNA]</scope>
    <source>
        <strain evidence="14">ATCC 24698 / 74-OR23-1A / CBS 708.71 / DSM 1257 / FGSC 987</strain>
    </source>
</reference>
<feature type="domain" description="Arginyl tRNA synthetase N-terminal" evidence="12">
    <location>
        <begin position="132"/>
        <end position="214"/>
    </location>
</feature>
<keyword evidence="6 10" id="KW-0648">Protein biosynthesis</keyword>
<dbReference type="FunFam" id="3.40.50.620:FF:000058">
    <property type="entry name" value="Mitochondrial arginyl-tRNA synthetase"/>
    <property type="match status" value="1"/>
</dbReference>
<dbReference type="InterPro" id="IPR005148">
    <property type="entry name" value="Arg-tRNA-synth_N"/>
</dbReference>
<dbReference type="Gene3D" id="3.30.1360.70">
    <property type="entry name" value="Arginyl tRNA synthetase N-terminal domain"/>
    <property type="match status" value="1"/>
</dbReference>
<dbReference type="InterPro" id="IPR036695">
    <property type="entry name" value="Arg-tRNA-synth_N_sf"/>
</dbReference>
<evidence type="ECO:0000256" key="8">
    <source>
        <dbReference type="ARBA" id="ARBA00033033"/>
    </source>
</evidence>
<evidence type="ECO:0000256" key="2">
    <source>
        <dbReference type="ARBA" id="ARBA00012837"/>
    </source>
</evidence>
<dbReference type="PaxDb" id="5141-EFNCRP00000004668"/>
<dbReference type="SUPFAM" id="SSF47323">
    <property type="entry name" value="Anticodon-binding domain of a subclass of class I aminoacyl-tRNA synthetases"/>
    <property type="match status" value="1"/>
</dbReference>
<comment type="catalytic activity">
    <reaction evidence="9">
        <text>tRNA(Arg) + L-arginine + ATP = L-arginyl-tRNA(Arg) + AMP + diphosphate</text>
        <dbReference type="Rhea" id="RHEA:20301"/>
        <dbReference type="Rhea" id="RHEA-COMP:9658"/>
        <dbReference type="Rhea" id="RHEA-COMP:9673"/>
        <dbReference type="ChEBI" id="CHEBI:30616"/>
        <dbReference type="ChEBI" id="CHEBI:32682"/>
        <dbReference type="ChEBI" id="CHEBI:33019"/>
        <dbReference type="ChEBI" id="CHEBI:78442"/>
        <dbReference type="ChEBI" id="CHEBI:78513"/>
        <dbReference type="ChEBI" id="CHEBI:456215"/>
        <dbReference type="EC" id="6.1.1.19"/>
    </reaction>
</comment>
<dbReference type="FunCoup" id="Q7S3P2">
    <property type="interactions" value="1014"/>
</dbReference>
<evidence type="ECO:0000256" key="10">
    <source>
        <dbReference type="RuleBase" id="RU363038"/>
    </source>
</evidence>
<dbReference type="SMART" id="SM00836">
    <property type="entry name" value="DALR_1"/>
    <property type="match status" value="1"/>
</dbReference>
<dbReference type="Proteomes" id="UP000001805">
    <property type="component" value="Chromosome 3, Linkage Group III"/>
</dbReference>
<dbReference type="GO" id="GO:0005739">
    <property type="term" value="C:mitochondrion"/>
    <property type="evidence" value="ECO:0000318"/>
    <property type="project" value="GO_Central"/>
</dbReference>
<dbReference type="SMR" id="Q7S3P2"/>
<dbReference type="Gene3D" id="1.10.730.10">
    <property type="entry name" value="Isoleucyl-tRNA Synthetase, Domain 1"/>
    <property type="match status" value="1"/>
</dbReference>
<dbReference type="AlphaFoldDB" id="Q7S3P2"/>
<sequence length="734" mass="81818">MTACQALFSRGVLRAPHSLKSLRSSAAPNPPLLGPGRTTFVYSGRPHLLYLRNCPSSTKIASSHYHTTTTGIASSLSTTPGPGRAAARRTYSTTMTAVAAPIDQLVKQVDGLNLDAVKAKFPDTYPDLNLMDLYRAHLANVLSEVTGVDTAIIYPNLGWTSGLDKGDIALPVPSLRVKGKKPDELAQEWAAKFPDTDPLFTKPTVSQIHLSFFVKASPLVNAVIPMVQHKGAEYGFNKADGLKDPKDPSKGQKRIIVEFSSPNIAKPFHAGHLRSTIIGGFLSNLYAGAGWDVIRINYLGDWGKQYGLLALAYEKYGDEEALQKDPINHLFQLYVRINTEMTAEKEELTKRKEAGEDVSALEANSLDEQARRYFKKMTDRDADALAMWKRFRDLSIVRYKDTYARLNIHFDEYSGESQVSEEAMNKVGNLMEEKKICKEDKGAQLIDFSELVPGKEGKRLEKPLVRKRDGTALYLTRDISELLGRHEKYNFDKMIYVVASAQDLHLRQLFKIIELLGYKDIADKCQHINFGLVLGMSTRKGTVKFLDDILRDVADKMHEVMKKNENKYSQIEDPLATADVLGISSVMVQDMSGKRINNYTFNMETMTSFEGDTGPYLQYAHARLNSIRRKAGVSDEELATADLSLLTETSAINLCRHMAGWPDVVKNTLKTLEPTTVLTYLFKLTHALSSSYDQLQVVGSEPELMKARLALYTAVQTVLANGMRLIGLSPVDRM</sequence>
<keyword evidence="5 10" id="KW-0067">ATP-binding</keyword>
<evidence type="ECO:0000256" key="1">
    <source>
        <dbReference type="ARBA" id="ARBA00005594"/>
    </source>
</evidence>
<dbReference type="GO" id="GO:0006420">
    <property type="term" value="P:arginyl-tRNA aminoacylation"/>
    <property type="evidence" value="ECO:0000318"/>
    <property type="project" value="GO_Central"/>
</dbReference>
<dbReference type="InterPro" id="IPR001278">
    <property type="entry name" value="Arg-tRNA-ligase"/>
</dbReference>
<dbReference type="CDD" id="cd07956">
    <property type="entry name" value="Anticodon_Ia_Arg"/>
    <property type="match status" value="1"/>
</dbReference>
<gene>
    <name evidence="13" type="ORF">NCU08195</name>
</gene>
<evidence type="ECO:0000259" key="11">
    <source>
        <dbReference type="SMART" id="SM00836"/>
    </source>
</evidence>
<evidence type="ECO:0000256" key="5">
    <source>
        <dbReference type="ARBA" id="ARBA00022840"/>
    </source>
</evidence>
<evidence type="ECO:0000313" key="13">
    <source>
        <dbReference type="EMBL" id="EAA30049.3"/>
    </source>
</evidence>
<dbReference type="GO" id="GO:0032543">
    <property type="term" value="P:mitochondrial translation"/>
    <property type="evidence" value="ECO:0000318"/>
    <property type="project" value="GO_Central"/>
</dbReference>
<dbReference type="OrthoDB" id="68056at2759"/>
<dbReference type="SUPFAM" id="SSF52374">
    <property type="entry name" value="Nucleotidylyl transferase"/>
    <property type="match status" value="1"/>
</dbReference>
<dbReference type="FunFam" id="1.10.730.10:FF:000006">
    <property type="entry name" value="Arginyl-tRNA synthetase 2, mitochondrial"/>
    <property type="match status" value="1"/>
</dbReference>